<evidence type="ECO:0000313" key="3">
    <source>
        <dbReference type="Proteomes" id="UP001589575"/>
    </source>
</evidence>
<protein>
    <submittedName>
        <fullName evidence="2">Uncharacterized protein</fullName>
    </submittedName>
</protein>
<organism evidence="2 3">
    <name type="scientific">Citricoccus parietis</name>
    <dbReference type="NCBI Taxonomy" id="592307"/>
    <lineage>
        <taxon>Bacteria</taxon>
        <taxon>Bacillati</taxon>
        <taxon>Actinomycetota</taxon>
        <taxon>Actinomycetes</taxon>
        <taxon>Micrococcales</taxon>
        <taxon>Micrococcaceae</taxon>
        <taxon>Citricoccus</taxon>
    </lineage>
</organism>
<sequence>MESGQVESPEAVNGAYDRGPLDRIGEHRIVSASDADPWFTPRSRPPPGHPGVSAIAVARPPPAVGRRLGAAAQSLECLVAGTLNLVLVLAFGRLLGQIGGPVDRLAAQLFGLGALKRASDLRVACRCHHDLAERTQTCHQCPASSLLSCHPARRQHMYLQVSGCRP</sequence>
<proteinExistence type="predicted"/>
<comment type="caution">
    <text evidence="2">The sequence shown here is derived from an EMBL/GenBank/DDBJ whole genome shotgun (WGS) entry which is preliminary data.</text>
</comment>
<evidence type="ECO:0000313" key="2">
    <source>
        <dbReference type="EMBL" id="MFB9072732.1"/>
    </source>
</evidence>
<dbReference type="Proteomes" id="UP001589575">
    <property type="component" value="Unassembled WGS sequence"/>
</dbReference>
<feature type="region of interest" description="Disordered" evidence="1">
    <location>
        <begin position="1"/>
        <end position="23"/>
    </location>
</feature>
<dbReference type="EMBL" id="JBHMFI010000001">
    <property type="protein sequence ID" value="MFB9072732.1"/>
    <property type="molecule type" value="Genomic_DNA"/>
</dbReference>
<name>A0ABV5G1B5_9MICC</name>
<accession>A0ABV5G1B5</accession>
<reference evidence="2 3" key="1">
    <citation type="submission" date="2024-09" db="EMBL/GenBank/DDBJ databases">
        <authorList>
            <person name="Sun Q."/>
            <person name="Mori K."/>
        </authorList>
    </citation>
    <scope>NUCLEOTIDE SEQUENCE [LARGE SCALE GENOMIC DNA]</scope>
    <source>
        <strain evidence="2 3">CCM 7609</strain>
    </source>
</reference>
<keyword evidence="3" id="KW-1185">Reference proteome</keyword>
<evidence type="ECO:0000256" key="1">
    <source>
        <dbReference type="SAM" id="MobiDB-lite"/>
    </source>
</evidence>
<gene>
    <name evidence="2" type="ORF">ACFFX0_16615</name>
</gene>